<protein>
    <submittedName>
        <fullName evidence="2">AhpD family alkylhydroperoxidase</fullName>
    </submittedName>
</protein>
<feature type="domain" description="Carboxymuconolactone decarboxylase-like" evidence="1">
    <location>
        <begin position="51"/>
        <end position="116"/>
    </location>
</feature>
<dbReference type="Proteomes" id="UP000547444">
    <property type="component" value="Unassembled WGS sequence"/>
</dbReference>
<dbReference type="InterPro" id="IPR029032">
    <property type="entry name" value="AhpD-like"/>
</dbReference>
<reference evidence="2 3" key="1">
    <citation type="submission" date="2020-03" db="EMBL/GenBank/DDBJ databases">
        <title>Sequencing the genomes of 1000 actinobacteria strains.</title>
        <authorList>
            <person name="Klenk H.-P."/>
        </authorList>
    </citation>
    <scope>NUCLEOTIDE SEQUENCE [LARGE SCALE GENOMIC DNA]</scope>
    <source>
        <strain evidence="2 3">DSM 44556</strain>
    </source>
</reference>
<accession>A0A7X5U2D2</accession>
<evidence type="ECO:0000259" key="1">
    <source>
        <dbReference type="Pfam" id="PF02627"/>
    </source>
</evidence>
<dbReference type="Gene3D" id="1.20.1290.10">
    <property type="entry name" value="AhpD-like"/>
    <property type="match status" value="1"/>
</dbReference>
<keyword evidence="2" id="KW-0575">Peroxidase</keyword>
<dbReference type="InterPro" id="IPR004675">
    <property type="entry name" value="AhpD_core"/>
</dbReference>
<name>A0A7X5U2D2_9MYCO</name>
<organism evidence="2 3">
    <name type="scientific">Mycolicibacterium fluoranthenivorans</name>
    <dbReference type="NCBI Taxonomy" id="258505"/>
    <lineage>
        <taxon>Bacteria</taxon>
        <taxon>Bacillati</taxon>
        <taxon>Actinomycetota</taxon>
        <taxon>Actinomycetes</taxon>
        <taxon>Mycobacteriales</taxon>
        <taxon>Mycobacteriaceae</taxon>
        <taxon>Mycolicibacterium</taxon>
    </lineage>
</organism>
<gene>
    <name evidence="2" type="ORF">FHU31_004091</name>
</gene>
<dbReference type="AlphaFoldDB" id="A0A7X5U2D2"/>
<sequence>MGVHSFAGAGAAASAGRSILMRVESPRTFTALELRAYARRVAKDRVPLRAAAGLSPRLREQIRYGVSLTNRCRHCQLAHETCALHTGARPAELAAVVGGAATAFEPAVWTAILYAQALAANDFEPQPVLEAATRRYFGATETHLVEATALEMTVANRCGNTFDALLRRVHGSPDPGSSLLDELVVSGVFLVGAFTSAVRIAVLRRESPHHVFAALFSRPGAVS</sequence>
<dbReference type="Pfam" id="PF02627">
    <property type="entry name" value="CMD"/>
    <property type="match status" value="1"/>
</dbReference>
<dbReference type="SUPFAM" id="SSF69118">
    <property type="entry name" value="AhpD-like"/>
    <property type="match status" value="1"/>
</dbReference>
<dbReference type="EMBL" id="JAANOW010000002">
    <property type="protein sequence ID" value="NIH97101.1"/>
    <property type="molecule type" value="Genomic_DNA"/>
</dbReference>
<keyword evidence="3" id="KW-1185">Reference proteome</keyword>
<keyword evidence="2" id="KW-0560">Oxidoreductase</keyword>
<evidence type="ECO:0000313" key="2">
    <source>
        <dbReference type="EMBL" id="NIH97101.1"/>
    </source>
</evidence>
<dbReference type="NCBIfam" id="TIGR00778">
    <property type="entry name" value="ahpD_dom"/>
    <property type="match status" value="1"/>
</dbReference>
<dbReference type="GO" id="GO:0051920">
    <property type="term" value="F:peroxiredoxin activity"/>
    <property type="evidence" value="ECO:0007669"/>
    <property type="project" value="InterPro"/>
</dbReference>
<comment type="caution">
    <text evidence="2">The sequence shown here is derived from an EMBL/GenBank/DDBJ whole genome shotgun (WGS) entry which is preliminary data.</text>
</comment>
<evidence type="ECO:0000313" key="3">
    <source>
        <dbReference type="Proteomes" id="UP000547444"/>
    </source>
</evidence>
<proteinExistence type="predicted"/>
<dbReference type="InterPro" id="IPR003779">
    <property type="entry name" value="CMD-like"/>
</dbReference>